<sequence length="191" mass="20290">MMLTELVAPTQTAVDVARLSEHLRLGSGFADDGAQDATLEMYIRVATSAVEARIGKALITRQMRLVLTGWSAVERQTLPMAPVARIDAVRVMDRSGEARTVGAGLWALRRDIQAPELVANGGSLPSIPSGGQVEIDFEAGFGPASEDVPADLRQAVLLLAAHYYEARHAGEAGGVPFAVLALLSPHRAVRL</sequence>
<dbReference type="InterPro" id="IPR006450">
    <property type="entry name" value="Phage_HK97_gp6-like"/>
</dbReference>
<dbReference type="CDD" id="cd08054">
    <property type="entry name" value="gp6"/>
    <property type="match status" value="1"/>
</dbReference>
<dbReference type="InterPro" id="IPR011738">
    <property type="entry name" value="Phage_CHP"/>
</dbReference>
<organism evidence="1 2">
    <name type="scientific">Pontivivens insulae</name>
    <dbReference type="NCBI Taxonomy" id="1639689"/>
    <lineage>
        <taxon>Bacteria</taxon>
        <taxon>Pseudomonadati</taxon>
        <taxon>Pseudomonadota</taxon>
        <taxon>Alphaproteobacteria</taxon>
        <taxon>Rhodobacterales</taxon>
        <taxon>Paracoccaceae</taxon>
        <taxon>Pontivivens</taxon>
    </lineage>
</organism>
<evidence type="ECO:0000313" key="2">
    <source>
        <dbReference type="Proteomes" id="UP000244932"/>
    </source>
</evidence>
<name>A0A2R8AAC4_9RHOB</name>
<accession>A0A2R8AAC4</accession>
<dbReference type="Gene3D" id="1.10.3230.30">
    <property type="entry name" value="Phage gp6-like head-tail connector protein"/>
    <property type="match status" value="1"/>
</dbReference>
<dbReference type="EMBL" id="OMKW01000002">
    <property type="protein sequence ID" value="SPF29173.1"/>
    <property type="molecule type" value="Genomic_DNA"/>
</dbReference>
<dbReference type="AlphaFoldDB" id="A0A2R8AAC4"/>
<dbReference type="RefSeq" id="WP_108781893.1">
    <property type="nucleotide sequence ID" value="NZ_OMKW01000002.1"/>
</dbReference>
<gene>
    <name evidence="1" type="ORF">POI8812_01480</name>
</gene>
<proteinExistence type="predicted"/>
<evidence type="ECO:0000313" key="1">
    <source>
        <dbReference type="EMBL" id="SPF29173.1"/>
    </source>
</evidence>
<dbReference type="Proteomes" id="UP000244932">
    <property type="component" value="Unassembled WGS sequence"/>
</dbReference>
<dbReference type="NCBIfam" id="TIGR02215">
    <property type="entry name" value="phage_chp_gp8"/>
    <property type="match status" value="1"/>
</dbReference>
<protein>
    <recommendedName>
        <fullName evidence="3">Phage gp6-like head-tail connector protein</fullName>
    </recommendedName>
</protein>
<evidence type="ECO:0008006" key="3">
    <source>
        <dbReference type="Google" id="ProtNLM"/>
    </source>
</evidence>
<dbReference type="NCBIfam" id="TIGR01560">
    <property type="entry name" value="put_DNA_pack"/>
    <property type="match status" value="1"/>
</dbReference>
<keyword evidence="2" id="KW-1185">Reference proteome</keyword>
<reference evidence="1 2" key="1">
    <citation type="submission" date="2018-03" db="EMBL/GenBank/DDBJ databases">
        <authorList>
            <person name="Keele B.F."/>
        </authorList>
    </citation>
    <scope>NUCLEOTIDE SEQUENCE [LARGE SCALE GENOMIC DNA]</scope>
    <source>
        <strain evidence="1 2">CeCT 8812</strain>
    </source>
</reference>
<dbReference type="OrthoDB" id="8478788at2"/>